<evidence type="ECO:0000313" key="4">
    <source>
        <dbReference type="Proteomes" id="UP000317180"/>
    </source>
</evidence>
<dbReference type="OrthoDB" id="2468634at2"/>
<dbReference type="AlphaFoldDB" id="A0A3M8AW18"/>
<dbReference type="EMBL" id="BJOD01000020">
    <property type="protein sequence ID" value="GED26160.1"/>
    <property type="molecule type" value="Genomic_DNA"/>
</dbReference>
<keyword evidence="4" id="KW-1185">Reference proteome</keyword>
<dbReference type="Proteomes" id="UP000276178">
    <property type="component" value="Unassembled WGS sequence"/>
</dbReference>
<protein>
    <submittedName>
        <fullName evidence="2">Uncharacterized protein</fullName>
    </submittedName>
</protein>
<dbReference type="Proteomes" id="UP000317180">
    <property type="component" value="Unassembled WGS sequence"/>
</dbReference>
<comment type="caution">
    <text evidence="2">The sequence shown here is derived from an EMBL/GenBank/DDBJ whole genome shotgun (WGS) entry which is preliminary data.</text>
</comment>
<reference evidence="2 3" key="1">
    <citation type="submission" date="2018-10" db="EMBL/GenBank/DDBJ databases">
        <title>Phylogenomics of Brevibacillus.</title>
        <authorList>
            <person name="Dunlap C."/>
        </authorList>
    </citation>
    <scope>NUCLEOTIDE SEQUENCE [LARGE SCALE GENOMIC DNA]</scope>
    <source>
        <strain evidence="2 3">NRRL NRS 1219</strain>
    </source>
</reference>
<dbReference type="EMBL" id="RHHN01000036">
    <property type="protein sequence ID" value="RNB55203.1"/>
    <property type="molecule type" value="Genomic_DNA"/>
</dbReference>
<accession>A0A3M8AW18</accession>
<evidence type="ECO:0000313" key="1">
    <source>
        <dbReference type="EMBL" id="GED26160.1"/>
    </source>
</evidence>
<evidence type="ECO:0000313" key="3">
    <source>
        <dbReference type="Proteomes" id="UP000276178"/>
    </source>
</evidence>
<gene>
    <name evidence="1" type="ORF">BAG01nite_22620</name>
    <name evidence="2" type="ORF">EB820_12335</name>
</gene>
<organism evidence="2 3">
    <name type="scientific">Brevibacillus agri</name>
    <dbReference type="NCBI Taxonomy" id="51101"/>
    <lineage>
        <taxon>Bacteria</taxon>
        <taxon>Bacillati</taxon>
        <taxon>Bacillota</taxon>
        <taxon>Bacilli</taxon>
        <taxon>Bacillales</taxon>
        <taxon>Paenibacillaceae</taxon>
        <taxon>Brevibacillus</taxon>
    </lineage>
</organism>
<reference evidence="1 4" key="2">
    <citation type="submission" date="2019-06" db="EMBL/GenBank/DDBJ databases">
        <title>Whole genome shotgun sequence of Brevibacillus agri NBRC 15538.</title>
        <authorList>
            <person name="Hosoyama A."/>
            <person name="Uohara A."/>
            <person name="Ohji S."/>
            <person name="Ichikawa N."/>
        </authorList>
    </citation>
    <scope>NUCLEOTIDE SEQUENCE [LARGE SCALE GENOMIC DNA]</scope>
    <source>
        <strain evidence="1 4">NBRC 15538</strain>
    </source>
</reference>
<name>A0A3M8AW18_9BACL</name>
<sequence length="82" mass="9416">MTPLHVARGFLQRWGASKMTDEQIAILQAFGFCVENGQVKHLKLGIVTDSEEFARFSQAEELRAHIKSLLRNQCQWKRGKET</sequence>
<proteinExistence type="predicted"/>
<evidence type="ECO:0000313" key="2">
    <source>
        <dbReference type="EMBL" id="RNB55203.1"/>
    </source>
</evidence>